<accession>A0ACC2XI19</accession>
<protein>
    <submittedName>
        <fullName evidence="1">Uncharacterized protein</fullName>
    </submittedName>
</protein>
<evidence type="ECO:0000313" key="2">
    <source>
        <dbReference type="Proteomes" id="UP001234202"/>
    </source>
</evidence>
<gene>
    <name evidence="1" type="ORF">QFC24_003441</name>
</gene>
<reference evidence="1" key="1">
    <citation type="submission" date="2023-04" db="EMBL/GenBank/DDBJ databases">
        <title>Draft Genome sequencing of Naganishia species isolated from polar environments using Oxford Nanopore Technology.</title>
        <authorList>
            <person name="Leo P."/>
            <person name="Venkateswaran K."/>
        </authorList>
    </citation>
    <scope>NUCLEOTIDE SEQUENCE</scope>
    <source>
        <strain evidence="1">DBVPG 5303</strain>
    </source>
</reference>
<name>A0ACC2XI19_9TREE</name>
<sequence>MPSFNQLSHRLTSALPFLSRIFRVRPSRLPLLALSFIVIYTVYTLVSPSDTTATSEGYLPTWLSGSEKPIVDAHLLNFDMYPDITRNGRKHAHIEEHLLPGHKSSEEAFDAEDIEDDESSAGLIGNLANWFGSSTTEGNTKGGSASKVEWERDSVAQAHHQLGQLEYTPRDGLIRGWKFDKLKSSAGRPKSSSSLQAGTRTTHPIEILMAENSKRWNKFLARQSTTLEEAVAEYKRRYKRLPPRGFDRWWQYCVDNGVKIVDDYDQINHDIEPYLALSPEFFRERVRELDGSQFTYGPRASATRAKQFLSLVSPLADFLPTDITMVASDHDLGSWILGADQRSLAIGRVHTALDEAKEEGKQGGLNDVRYLGGSELKHLENQNRNGVTGWFSACDENSAARGRDRAMENRLREMEGLEPLPEPALPAFVKDVRPGFDWCENPEIKKMHGTMSFDFARQTVLRPIFVLSKFMANNEFLFPPMEAYENATDLAAIKKFKPWSEKTINKLFWRGTSTGDSYSKRKGNPTYDWRMQHRTRLALMAQNKTGEAEVWVNRHGTWEPEFWNVQKLNDAYLDIGLTGKPHQCNQEDGTCDEMAAEIEFKDRVSPEKAADYKYVLDGMSSLVAKRLLCDTDSALLVVRVVDGNGWSSRFSRLLMSGSVVIKHTLFPEWHHDYLTPWVHFIPMQLDYSDLYNIMAFFAGTPDGRFKGRDDLAQKIANQGRKFRLEHWRWEDMQAYMLRLLLEYARLGADDRDAFSYSLDGDVMAESVQGADVML</sequence>
<proteinExistence type="predicted"/>
<dbReference type="Proteomes" id="UP001234202">
    <property type="component" value="Unassembled WGS sequence"/>
</dbReference>
<keyword evidence="2" id="KW-1185">Reference proteome</keyword>
<dbReference type="EMBL" id="JASBWV010000011">
    <property type="protein sequence ID" value="KAJ9123670.1"/>
    <property type="molecule type" value="Genomic_DNA"/>
</dbReference>
<comment type="caution">
    <text evidence="1">The sequence shown here is derived from an EMBL/GenBank/DDBJ whole genome shotgun (WGS) entry which is preliminary data.</text>
</comment>
<organism evidence="1 2">
    <name type="scientific">Naganishia onofrii</name>
    <dbReference type="NCBI Taxonomy" id="1851511"/>
    <lineage>
        <taxon>Eukaryota</taxon>
        <taxon>Fungi</taxon>
        <taxon>Dikarya</taxon>
        <taxon>Basidiomycota</taxon>
        <taxon>Agaricomycotina</taxon>
        <taxon>Tremellomycetes</taxon>
        <taxon>Filobasidiales</taxon>
        <taxon>Filobasidiaceae</taxon>
        <taxon>Naganishia</taxon>
    </lineage>
</organism>
<evidence type="ECO:0000313" key="1">
    <source>
        <dbReference type="EMBL" id="KAJ9123670.1"/>
    </source>
</evidence>